<feature type="transmembrane region" description="Helical" evidence="1">
    <location>
        <begin position="143"/>
        <end position="165"/>
    </location>
</feature>
<sequence length="250" mass="27988">MNAQRNEPATIAENDSAPIAPTSALHYALPHVLRTLRREPAVAITLGYILVALAGIFFNYSYYRQFGIPVLTLSQITDFLASGLQQPIALLLLLSTFPLMWLTDKFNLHTRRKQTEKRLRLAQAADSRWNRLKSQLIVTPPKWFTVFAYLVLVVFYSWTFITVYADHSVARVLAGEAPLVHVQMSSDPGGIPALEQDAAWTYLGAVSNYVFVYDRASKRAMILPVNNIVRIEPVANTSRESAEHTSAAAR</sequence>
<evidence type="ECO:0000313" key="3">
    <source>
        <dbReference type="Proteomes" id="UP000291562"/>
    </source>
</evidence>
<dbReference type="KEGG" id="xbc:ELE36_06405"/>
<dbReference type="RefSeq" id="WP_129832279.1">
    <property type="nucleotide sequence ID" value="NZ_CP035704.1"/>
</dbReference>
<dbReference type="OrthoDB" id="6049234at2"/>
<reference evidence="2 3" key="1">
    <citation type="submission" date="2019-01" db="EMBL/GenBank/DDBJ databases">
        <title>Pseudolysobacter antarctica gen. nov., sp. nov., isolated from Fildes Peninsula, Antarctica.</title>
        <authorList>
            <person name="Wei Z."/>
            <person name="Peng F."/>
        </authorList>
    </citation>
    <scope>NUCLEOTIDE SEQUENCE [LARGE SCALE GENOMIC DNA]</scope>
    <source>
        <strain evidence="2 3">AQ6-296</strain>
    </source>
</reference>
<feature type="transmembrane region" description="Helical" evidence="1">
    <location>
        <begin position="83"/>
        <end position="103"/>
    </location>
</feature>
<dbReference type="EMBL" id="CP035704">
    <property type="protein sequence ID" value="QBB70020.1"/>
    <property type="molecule type" value="Genomic_DNA"/>
</dbReference>
<evidence type="ECO:0000313" key="2">
    <source>
        <dbReference type="EMBL" id="QBB70020.1"/>
    </source>
</evidence>
<dbReference type="AlphaFoldDB" id="A0A411HHZ3"/>
<keyword evidence="3" id="KW-1185">Reference proteome</keyword>
<keyword evidence="1" id="KW-1133">Transmembrane helix</keyword>
<proteinExistence type="predicted"/>
<keyword evidence="1" id="KW-0472">Membrane</keyword>
<accession>A0A411HHZ3</accession>
<dbReference type="Proteomes" id="UP000291562">
    <property type="component" value="Chromosome"/>
</dbReference>
<organism evidence="2 3">
    <name type="scientific">Pseudolysobacter antarcticus</name>
    <dbReference type="NCBI Taxonomy" id="2511995"/>
    <lineage>
        <taxon>Bacteria</taxon>
        <taxon>Pseudomonadati</taxon>
        <taxon>Pseudomonadota</taxon>
        <taxon>Gammaproteobacteria</taxon>
        <taxon>Lysobacterales</taxon>
        <taxon>Rhodanobacteraceae</taxon>
        <taxon>Pseudolysobacter</taxon>
    </lineage>
</organism>
<keyword evidence="1" id="KW-0812">Transmembrane</keyword>
<name>A0A411HHZ3_9GAMM</name>
<protein>
    <submittedName>
        <fullName evidence="2">Uncharacterized protein</fullName>
    </submittedName>
</protein>
<gene>
    <name evidence="2" type="ORF">ELE36_06405</name>
</gene>
<evidence type="ECO:0000256" key="1">
    <source>
        <dbReference type="SAM" id="Phobius"/>
    </source>
</evidence>
<feature type="transmembrane region" description="Helical" evidence="1">
    <location>
        <begin position="41"/>
        <end position="63"/>
    </location>
</feature>